<name>A0ACD3ATJ7_9AGAR</name>
<dbReference type="EMBL" id="ML208356">
    <property type="protein sequence ID" value="TFK68242.1"/>
    <property type="molecule type" value="Genomic_DNA"/>
</dbReference>
<protein>
    <submittedName>
        <fullName evidence="1">GroES-like protein</fullName>
    </submittedName>
</protein>
<evidence type="ECO:0000313" key="2">
    <source>
        <dbReference type="Proteomes" id="UP000308600"/>
    </source>
</evidence>
<gene>
    <name evidence="1" type="ORF">BDN72DRAFT_821445</name>
</gene>
<dbReference type="Proteomes" id="UP000308600">
    <property type="component" value="Unassembled WGS sequence"/>
</dbReference>
<accession>A0ACD3ATJ7</accession>
<organism evidence="1 2">
    <name type="scientific">Pluteus cervinus</name>
    <dbReference type="NCBI Taxonomy" id="181527"/>
    <lineage>
        <taxon>Eukaryota</taxon>
        <taxon>Fungi</taxon>
        <taxon>Dikarya</taxon>
        <taxon>Basidiomycota</taxon>
        <taxon>Agaricomycotina</taxon>
        <taxon>Agaricomycetes</taxon>
        <taxon>Agaricomycetidae</taxon>
        <taxon>Agaricales</taxon>
        <taxon>Pluteineae</taxon>
        <taxon>Pluteaceae</taxon>
        <taxon>Pluteus</taxon>
    </lineage>
</organism>
<proteinExistence type="predicted"/>
<sequence length="367" mass="39426">MSSIPSRPGFYYAIATSSLGQIEEIELPLSPPAPGQVLMKVFYGAMIPLDAYMVDLGYFVNEYPVVLGYSAAGTVEMLGEGVDDLKIGDKVTAFAFTPGSKALQRYCVQPRNLCAKVPDDYPLDQAAAIPDNFVAAFYSVVNGLSLSFPPTFPSTAPIPENTTPVLVYGAGSTAAQYVIQLLRIAGYTNVIATASVKNHEYVKSLGATHVFDYNDPKHTEEIVNAAGGNKVSVVFDPIATQSTMKAVAEVVAEDATVAILLPKKKGSTTIYVSSAGDMEMELPKGEENPFGPGVKLVGVRTFLFQEDENLKNNLMPKILPQLLESGLLKPNRVKLLDTGSVKERVLEGLELLRGNTVSGEKVIIKID</sequence>
<evidence type="ECO:0000313" key="1">
    <source>
        <dbReference type="EMBL" id="TFK68242.1"/>
    </source>
</evidence>
<keyword evidence="2" id="KW-1185">Reference proteome</keyword>
<reference evidence="1 2" key="1">
    <citation type="journal article" date="2019" name="Nat. Ecol. Evol.">
        <title>Megaphylogeny resolves global patterns of mushroom evolution.</title>
        <authorList>
            <person name="Varga T."/>
            <person name="Krizsan K."/>
            <person name="Foldi C."/>
            <person name="Dima B."/>
            <person name="Sanchez-Garcia M."/>
            <person name="Sanchez-Ramirez S."/>
            <person name="Szollosi G.J."/>
            <person name="Szarkandi J.G."/>
            <person name="Papp V."/>
            <person name="Albert L."/>
            <person name="Andreopoulos W."/>
            <person name="Angelini C."/>
            <person name="Antonin V."/>
            <person name="Barry K.W."/>
            <person name="Bougher N.L."/>
            <person name="Buchanan P."/>
            <person name="Buyck B."/>
            <person name="Bense V."/>
            <person name="Catcheside P."/>
            <person name="Chovatia M."/>
            <person name="Cooper J."/>
            <person name="Damon W."/>
            <person name="Desjardin D."/>
            <person name="Finy P."/>
            <person name="Geml J."/>
            <person name="Haridas S."/>
            <person name="Hughes K."/>
            <person name="Justo A."/>
            <person name="Karasinski D."/>
            <person name="Kautmanova I."/>
            <person name="Kiss B."/>
            <person name="Kocsube S."/>
            <person name="Kotiranta H."/>
            <person name="LaButti K.M."/>
            <person name="Lechner B.E."/>
            <person name="Liimatainen K."/>
            <person name="Lipzen A."/>
            <person name="Lukacs Z."/>
            <person name="Mihaltcheva S."/>
            <person name="Morgado L.N."/>
            <person name="Niskanen T."/>
            <person name="Noordeloos M.E."/>
            <person name="Ohm R.A."/>
            <person name="Ortiz-Santana B."/>
            <person name="Ovrebo C."/>
            <person name="Racz N."/>
            <person name="Riley R."/>
            <person name="Savchenko A."/>
            <person name="Shiryaev A."/>
            <person name="Soop K."/>
            <person name="Spirin V."/>
            <person name="Szebenyi C."/>
            <person name="Tomsovsky M."/>
            <person name="Tulloss R.E."/>
            <person name="Uehling J."/>
            <person name="Grigoriev I.V."/>
            <person name="Vagvolgyi C."/>
            <person name="Papp T."/>
            <person name="Martin F.M."/>
            <person name="Miettinen O."/>
            <person name="Hibbett D.S."/>
            <person name="Nagy L.G."/>
        </authorList>
    </citation>
    <scope>NUCLEOTIDE SEQUENCE [LARGE SCALE GENOMIC DNA]</scope>
    <source>
        <strain evidence="1 2">NL-1719</strain>
    </source>
</reference>